<reference evidence="1" key="1">
    <citation type="submission" date="2020-08" db="EMBL/GenBank/DDBJ databases">
        <title>Food and environmental bacterial isolates.</title>
        <authorList>
            <person name="Richter L."/>
            <person name="Du Plessis E.M."/>
            <person name="Duvenage S."/>
            <person name="Allam M."/>
            <person name="Korsten L."/>
        </authorList>
    </citation>
    <scope>NUCLEOTIDE SEQUENCE</scope>
    <source>
        <strain evidence="1">UPMP2127</strain>
    </source>
</reference>
<sequence length="122" mass="13561">MKDAINKIELNRGRIAKVYLDFCQRHYGGQWVELILPKGKAVRADITLKSLEQCMTSMIEQPGYAEFGRVGGQSSIETLYDRMLSSMHKLTPLGATVMEEMMAAAVSDALENPGETTLQVVH</sequence>
<dbReference type="AlphaFoldDB" id="A0AAW3WLH8"/>
<accession>A0AAW3WLH8</accession>
<evidence type="ECO:0000313" key="2">
    <source>
        <dbReference type="Proteomes" id="UP000659084"/>
    </source>
</evidence>
<dbReference type="EMBL" id="JACNYO010000003">
    <property type="protein sequence ID" value="MBC3211406.1"/>
    <property type="molecule type" value="Genomic_DNA"/>
</dbReference>
<evidence type="ECO:0000313" key="1">
    <source>
        <dbReference type="EMBL" id="MBC3211406.1"/>
    </source>
</evidence>
<name>A0AAW3WLH8_SERFO</name>
<comment type="caution">
    <text evidence="1">The sequence shown here is derived from an EMBL/GenBank/DDBJ whole genome shotgun (WGS) entry which is preliminary data.</text>
</comment>
<dbReference type="RefSeq" id="WP_179252099.1">
    <property type="nucleotide sequence ID" value="NZ_JACBIV010000004.1"/>
</dbReference>
<protein>
    <submittedName>
        <fullName evidence="1">Uncharacterized protein</fullName>
    </submittedName>
</protein>
<proteinExistence type="predicted"/>
<dbReference type="Proteomes" id="UP000659084">
    <property type="component" value="Unassembled WGS sequence"/>
</dbReference>
<organism evidence="1 2">
    <name type="scientific">Serratia fonticola</name>
    <dbReference type="NCBI Taxonomy" id="47917"/>
    <lineage>
        <taxon>Bacteria</taxon>
        <taxon>Pseudomonadati</taxon>
        <taxon>Pseudomonadota</taxon>
        <taxon>Gammaproteobacteria</taxon>
        <taxon>Enterobacterales</taxon>
        <taxon>Yersiniaceae</taxon>
        <taxon>Serratia</taxon>
    </lineage>
</organism>
<gene>
    <name evidence="1" type="ORF">H8J20_04565</name>
</gene>